<protein>
    <submittedName>
        <fullName evidence="1">Uncharacterized protein</fullName>
    </submittedName>
</protein>
<dbReference type="Proteomes" id="UP000321261">
    <property type="component" value="Unassembled WGS sequence"/>
</dbReference>
<dbReference type="OrthoDB" id="3577141at2"/>
<reference evidence="1 2" key="1">
    <citation type="submission" date="2019-06" db="EMBL/GenBank/DDBJ databases">
        <title>Sequencing the genomes of 1000 actinobacteria strains.</title>
        <authorList>
            <person name="Klenk H.-P."/>
        </authorList>
    </citation>
    <scope>NUCLEOTIDE SEQUENCE [LARGE SCALE GENOMIC DNA]</scope>
    <source>
        <strain evidence="1 2">DSM 45671</strain>
    </source>
</reference>
<sequence>MATARYEVRVNGRLSERAQGAFGTMDVRPVPPQTIMFGELGGQSDLCDLLALCSAMGLEVVSVQRLPG</sequence>
<organism evidence="1 2">
    <name type="scientific">Pseudonocardia hierapolitana</name>
    <dbReference type="NCBI Taxonomy" id="1128676"/>
    <lineage>
        <taxon>Bacteria</taxon>
        <taxon>Bacillati</taxon>
        <taxon>Actinomycetota</taxon>
        <taxon>Actinomycetes</taxon>
        <taxon>Pseudonocardiales</taxon>
        <taxon>Pseudonocardiaceae</taxon>
        <taxon>Pseudonocardia</taxon>
    </lineage>
</organism>
<comment type="caution">
    <text evidence="1">The sequence shown here is derived from an EMBL/GenBank/DDBJ whole genome shotgun (WGS) entry which is preliminary data.</text>
</comment>
<name>A0A561SJG9_9PSEU</name>
<gene>
    <name evidence="1" type="ORF">FHX44_11910</name>
</gene>
<dbReference type="EMBL" id="VIWU01000001">
    <property type="protein sequence ID" value="TWF75026.1"/>
    <property type="molecule type" value="Genomic_DNA"/>
</dbReference>
<dbReference type="RefSeq" id="WP_147254305.1">
    <property type="nucleotide sequence ID" value="NZ_VIWU01000001.1"/>
</dbReference>
<proteinExistence type="predicted"/>
<evidence type="ECO:0000313" key="2">
    <source>
        <dbReference type="Proteomes" id="UP000321261"/>
    </source>
</evidence>
<dbReference type="AlphaFoldDB" id="A0A561SJG9"/>
<keyword evidence="2" id="KW-1185">Reference proteome</keyword>
<evidence type="ECO:0000313" key="1">
    <source>
        <dbReference type="EMBL" id="TWF75026.1"/>
    </source>
</evidence>
<accession>A0A561SJG9</accession>